<evidence type="ECO:0000256" key="1">
    <source>
        <dbReference type="ARBA" id="ARBA00001931"/>
    </source>
</evidence>
<keyword evidence="7" id="KW-1185">Reference proteome</keyword>
<evidence type="ECO:0000256" key="2">
    <source>
        <dbReference type="ARBA" id="ARBA00008156"/>
    </source>
</evidence>
<dbReference type="Proteomes" id="UP000217448">
    <property type="component" value="Unassembled WGS sequence"/>
</dbReference>
<evidence type="ECO:0000256" key="4">
    <source>
        <dbReference type="SAM" id="Phobius"/>
    </source>
</evidence>
<organism evidence="6 7">
    <name type="scientific">Alloyangia mangrovi</name>
    <dbReference type="NCBI Taxonomy" id="1779329"/>
    <lineage>
        <taxon>Bacteria</taxon>
        <taxon>Pseudomonadati</taxon>
        <taxon>Pseudomonadota</taxon>
        <taxon>Alphaproteobacteria</taxon>
        <taxon>Rhodobacterales</taxon>
        <taxon>Roseobacteraceae</taxon>
        <taxon>Alloyangia</taxon>
    </lineage>
</organism>
<sequence>MTEVAKRPRPPALLRAFGLLLAVVGLVLAGGGFYLISLGGSWYYAIAGLLMLVSAALSFQGRAAGPTLFLALVAGTVLWAFWEAGLDFWALVPRLVAPIFMAALALLLLPGARRFEGKPACALGLRLGGLGMLAVFAGFLGLMFAPHNVVQNDLPIVAGEVSAATEASGERWLSWGKTSEGTRFSTAEQITPENVGQLEVAWTARTGFIADQSESKQDQNTPLYVDGTLYQCAAASQVTALDGTTGEIKWQFDPKGTTPLWKRCRTMGYYEPPRRR</sequence>
<dbReference type="Pfam" id="PF01011">
    <property type="entry name" value="PQQ"/>
    <property type="match status" value="1"/>
</dbReference>
<dbReference type="EMBL" id="NTHN02000019">
    <property type="protein sequence ID" value="MCT4370994.1"/>
    <property type="molecule type" value="Genomic_DNA"/>
</dbReference>
<keyword evidence="4" id="KW-0812">Transmembrane</keyword>
<protein>
    <submittedName>
        <fullName evidence="6">PQQ-binding-like beta-propeller repeat protein</fullName>
    </submittedName>
</protein>
<dbReference type="InterPro" id="IPR011047">
    <property type="entry name" value="Quinoprotein_ADH-like_sf"/>
</dbReference>
<evidence type="ECO:0000313" key="6">
    <source>
        <dbReference type="EMBL" id="MCT4370994.1"/>
    </source>
</evidence>
<reference evidence="7" key="1">
    <citation type="submission" date="2023-07" db="EMBL/GenBank/DDBJ databases">
        <title>Yangia mangrovi SAOS 153D genome.</title>
        <authorList>
            <person name="Verma A."/>
            <person name="Pal Y."/>
            <person name="Sundharam S."/>
            <person name="Bisht B."/>
            <person name="Srinivasan K."/>
        </authorList>
    </citation>
    <scope>NUCLEOTIDE SEQUENCE [LARGE SCALE GENOMIC DNA]</scope>
    <source>
        <strain evidence="7">SAOS 153D</strain>
    </source>
</reference>
<gene>
    <name evidence="6" type="ORF">CLG85_011975</name>
</gene>
<dbReference type="InterPro" id="IPR002372">
    <property type="entry name" value="PQQ_rpt_dom"/>
</dbReference>
<evidence type="ECO:0000256" key="3">
    <source>
        <dbReference type="ARBA" id="ARBA00023002"/>
    </source>
</evidence>
<proteinExistence type="inferred from homology"/>
<evidence type="ECO:0000313" key="7">
    <source>
        <dbReference type="Proteomes" id="UP000217448"/>
    </source>
</evidence>
<feature type="transmembrane region" description="Helical" evidence="4">
    <location>
        <begin position="42"/>
        <end position="59"/>
    </location>
</feature>
<dbReference type="SMART" id="SM00564">
    <property type="entry name" value="PQQ"/>
    <property type="match status" value="1"/>
</dbReference>
<dbReference type="PANTHER" id="PTHR32303:SF4">
    <property type="entry name" value="QUINOPROTEIN GLUCOSE DEHYDROGENASE"/>
    <property type="match status" value="1"/>
</dbReference>
<feature type="transmembrane region" description="Helical" evidence="4">
    <location>
        <begin position="66"/>
        <end position="82"/>
    </location>
</feature>
<dbReference type="PANTHER" id="PTHR32303">
    <property type="entry name" value="QUINOPROTEIN ALCOHOL DEHYDROGENASE (CYTOCHROME C)"/>
    <property type="match status" value="1"/>
</dbReference>
<feature type="transmembrane region" description="Helical" evidence="4">
    <location>
        <begin position="88"/>
        <end position="109"/>
    </location>
</feature>
<feature type="transmembrane region" description="Helical" evidence="4">
    <location>
        <begin position="12"/>
        <end position="36"/>
    </location>
</feature>
<keyword evidence="3" id="KW-0560">Oxidoreductase</keyword>
<evidence type="ECO:0000259" key="5">
    <source>
        <dbReference type="Pfam" id="PF01011"/>
    </source>
</evidence>
<feature type="transmembrane region" description="Helical" evidence="4">
    <location>
        <begin position="121"/>
        <end position="145"/>
    </location>
</feature>
<dbReference type="InterPro" id="IPR018391">
    <property type="entry name" value="PQQ_b-propeller_rpt"/>
</dbReference>
<feature type="domain" description="Pyrrolo-quinoline quinone repeat" evidence="5">
    <location>
        <begin position="172"/>
        <end position="273"/>
    </location>
</feature>
<keyword evidence="4" id="KW-1133">Transmembrane helix</keyword>
<dbReference type="RefSeq" id="WP_260348967.1">
    <property type="nucleotide sequence ID" value="NZ_NTHN02000019.1"/>
</dbReference>
<comment type="cofactor">
    <cofactor evidence="1">
        <name>pyrroloquinoline quinone</name>
        <dbReference type="ChEBI" id="CHEBI:58442"/>
    </cofactor>
</comment>
<keyword evidence="4" id="KW-0472">Membrane</keyword>
<dbReference type="Gene3D" id="2.140.10.10">
    <property type="entry name" value="Quinoprotein alcohol dehydrogenase-like superfamily"/>
    <property type="match status" value="1"/>
</dbReference>
<accession>A0ABT2KKZ7</accession>
<comment type="caution">
    <text evidence="6">The sequence shown here is derived from an EMBL/GenBank/DDBJ whole genome shotgun (WGS) entry which is preliminary data.</text>
</comment>
<name>A0ABT2KKZ7_9RHOB</name>
<comment type="similarity">
    <text evidence="2">Belongs to the bacterial PQQ dehydrogenase family.</text>
</comment>
<dbReference type="SUPFAM" id="SSF50998">
    <property type="entry name" value="Quinoprotein alcohol dehydrogenase-like"/>
    <property type="match status" value="1"/>
</dbReference>